<dbReference type="PaxDb" id="6239-T07H3.5"/>
<dbReference type="AlphaFoldDB" id="O76609"/>
<dbReference type="UCSC" id="T07H3.5">
    <property type="organism name" value="c. elegans"/>
</dbReference>
<dbReference type="SUPFAM" id="SSF56436">
    <property type="entry name" value="C-type lectin-like"/>
    <property type="match status" value="2"/>
</dbReference>
<dbReference type="KEGG" id="cel:CELE_T07H3.5"/>
<dbReference type="Pfam" id="PF00431">
    <property type="entry name" value="CUB"/>
    <property type="match status" value="1"/>
</dbReference>
<dbReference type="OrthoDB" id="6365689at2759"/>
<dbReference type="GeneID" id="188251"/>
<dbReference type="InterPro" id="IPR016187">
    <property type="entry name" value="CTDL_fold"/>
</dbReference>
<dbReference type="PhylomeDB" id="O76609"/>
<dbReference type="SMART" id="SM00034">
    <property type="entry name" value="CLECT"/>
    <property type="match status" value="2"/>
</dbReference>
<dbReference type="PIR" id="T33376">
    <property type="entry name" value="T33376"/>
</dbReference>
<gene>
    <name evidence="6 8" type="primary">clec-20</name>
    <name evidence="6" type="ORF">CELE_T07H3.5</name>
    <name evidence="8" type="ORF">T07H3.5</name>
</gene>
<keyword evidence="1" id="KW-1015">Disulfide bond</keyword>
<dbReference type="SMR" id="O76609"/>
<dbReference type="CDD" id="cd00041">
    <property type="entry name" value="CUB"/>
    <property type="match status" value="1"/>
</dbReference>
<protein>
    <submittedName>
        <fullName evidence="6">C-type LECtin</fullName>
    </submittedName>
</protein>
<feature type="domain" description="CUB" evidence="4">
    <location>
        <begin position="299"/>
        <end position="407"/>
    </location>
</feature>
<dbReference type="eggNOG" id="KOG4297">
    <property type="taxonomic scope" value="Eukaryota"/>
</dbReference>
<dbReference type="PANTHER" id="PTHR22991">
    <property type="entry name" value="PROTEIN CBG13490"/>
    <property type="match status" value="1"/>
</dbReference>
<keyword evidence="3" id="KW-0732">Signal</keyword>
<dbReference type="PROSITE" id="PS00615">
    <property type="entry name" value="C_TYPE_LECTIN_1"/>
    <property type="match status" value="1"/>
</dbReference>
<dbReference type="SMART" id="SM00042">
    <property type="entry name" value="CUB"/>
    <property type="match status" value="1"/>
</dbReference>
<feature type="domain" description="C-type lectin" evidence="5">
    <location>
        <begin position="30"/>
        <end position="138"/>
    </location>
</feature>
<dbReference type="Gene3D" id="2.60.120.290">
    <property type="entry name" value="Spermadhesin, CUB domain"/>
    <property type="match status" value="1"/>
</dbReference>
<dbReference type="AGR" id="WB:WBGene00020328"/>
<dbReference type="InterPro" id="IPR050976">
    <property type="entry name" value="Snaclec"/>
</dbReference>
<dbReference type="CTD" id="188251"/>
<dbReference type="InterPro" id="IPR035914">
    <property type="entry name" value="Sperma_CUB_dom_sf"/>
</dbReference>
<evidence type="ECO:0000313" key="8">
    <source>
        <dbReference type="WormBase" id="T07H3.5"/>
    </source>
</evidence>
<dbReference type="InParanoid" id="O76609"/>
<proteinExistence type="predicted"/>
<feature type="chain" id="PRO_5004159784" evidence="3">
    <location>
        <begin position="18"/>
        <end position="417"/>
    </location>
</feature>
<keyword evidence="7" id="KW-1185">Reference proteome</keyword>
<name>O76609_CAEEL</name>
<evidence type="ECO:0000259" key="4">
    <source>
        <dbReference type="PROSITE" id="PS01180"/>
    </source>
</evidence>
<dbReference type="Gene3D" id="3.10.100.10">
    <property type="entry name" value="Mannose-Binding Protein A, subunit A"/>
    <property type="match status" value="2"/>
</dbReference>
<dbReference type="Pfam" id="PF00059">
    <property type="entry name" value="Lectin_C"/>
    <property type="match status" value="2"/>
</dbReference>
<evidence type="ECO:0000313" key="6">
    <source>
        <dbReference type="EMBL" id="CCD63700.1"/>
    </source>
</evidence>
<evidence type="ECO:0000313" key="7">
    <source>
        <dbReference type="Proteomes" id="UP000001940"/>
    </source>
</evidence>
<accession>O76609</accession>
<dbReference type="SUPFAM" id="SSF49854">
    <property type="entry name" value="Spermadhesin, CUB domain"/>
    <property type="match status" value="1"/>
</dbReference>
<dbReference type="InterPro" id="IPR000859">
    <property type="entry name" value="CUB_dom"/>
</dbReference>
<dbReference type="InterPro" id="IPR018378">
    <property type="entry name" value="C-type_lectin_CS"/>
</dbReference>
<evidence type="ECO:0000256" key="2">
    <source>
        <dbReference type="PROSITE-ProRule" id="PRU00059"/>
    </source>
</evidence>
<dbReference type="PANTHER" id="PTHR22991:SF43">
    <property type="entry name" value="C-TYPE LECTIN-RELATED"/>
    <property type="match status" value="1"/>
</dbReference>
<dbReference type="RefSeq" id="NP_494003.1">
    <property type="nucleotide sequence ID" value="NM_061602.1"/>
</dbReference>
<dbReference type="PROSITE" id="PS01180">
    <property type="entry name" value="CUB"/>
    <property type="match status" value="1"/>
</dbReference>
<feature type="signal peptide" evidence="3">
    <location>
        <begin position="1"/>
        <end position="17"/>
    </location>
</feature>
<evidence type="ECO:0000256" key="1">
    <source>
        <dbReference type="ARBA" id="ARBA00023157"/>
    </source>
</evidence>
<dbReference type="FunCoup" id="O76609">
    <property type="interactions" value="2"/>
</dbReference>
<sequence>MLQLLAFLLALPFLASASKEPICTHGFTLVGNKCLKLFHEPLSHKNAERVCSTFGATLVTIKSSDEHIDVTTLSGKDKNVWLGLYCINNYRSNCLWDDSNISTDQRNGFQSRPNVTQGNCVTVNTTSEHWSSTDCSKESNLFVCELPTTFEDNCQHNYNGSCYIPHVASSFIRAQRTCEEECGSLVSIHSANENRYFNILASTFAQNEQVFIGGMWTLSGRPSWIDGSRWDHDKIDSLRKREGACLVVSGEKSNERQPWGLWYTGNCDYDRKFFCKRPAGEKCNPDRPEDPTPPVLYTCNTTILVTQGLIIAPPITEAGLEHGFCYYHIYTVGSSSIMLTFTQLDMHPNYHELNAYDGDSENSRLISTIHNYNSPTLTSSGNAMFVTFRSNGTSTNWFGFHARFTEFYFASPMNKLL</sequence>
<dbReference type="PROSITE" id="PS50041">
    <property type="entry name" value="C_TYPE_LECTIN_2"/>
    <property type="match status" value="2"/>
</dbReference>
<comment type="caution">
    <text evidence="2">Lacks conserved residue(s) required for the propagation of feature annotation.</text>
</comment>
<dbReference type="EMBL" id="BX284602">
    <property type="protein sequence ID" value="CCD63700.1"/>
    <property type="molecule type" value="Genomic_DNA"/>
</dbReference>
<feature type="domain" description="C-type lectin" evidence="5">
    <location>
        <begin position="158"/>
        <end position="276"/>
    </location>
</feature>
<dbReference type="OMA" id="RTCEEEC"/>
<reference evidence="6 7" key="1">
    <citation type="journal article" date="1998" name="Science">
        <title>Genome sequence of the nematode C. elegans: a platform for investigating biology.</title>
        <authorList>
            <consortium name="The C. elegans sequencing consortium"/>
            <person name="Sulson J.E."/>
            <person name="Waterston R."/>
        </authorList>
    </citation>
    <scope>NUCLEOTIDE SEQUENCE [LARGE SCALE GENOMIC DNA]</scope>
    <source>
        <strain evidence="6 7">Bristol N2</strain>
    </source>
</reference>
<dbReference type="HOGENOM" id="CLU_037161_0_0_1"/>
<dbReference type="InterPro" id="IPR016186">
    <property type="entry name" value="C-type_lectin-like/link_sf"/>
</dbReference>
<dbReference type="InterPro" id="IPR001304">
    <property type="entry name" value="C-type_lectin-like"/>
</dbReference>
<dbReference type="WormBase" id="T07H3.5">
    <property type="protein sequence ID" value="CE19566"/>
    <property type="gene ID" value="WBGene00020328"/>
    <property type="gene designation" value="clec-20"/>
</dbReference>
<dbReference type="CDD" id="cd00037">
    <property type="entry name" value="CLECT"/>
    <property type="match status" value="2"/>
</dbReference>
<evidence type="ECO:0000256" key="3">
    <source>
        <dbReference type="SAM" id="SignalP"/>
    </source>
</evidence>
<organism evidence="6 7">
    <name type="scientific">Caenorhabditis elegans</name>
    <dbReference type="NCBI Taxonomy" id="6239"/>
    <lineage>
        <taxon>Eukaryota</taxon>
        <taxon>Metazoa</taxon>
        <taxon>Ecdysozoa</taxon>
        <taxon>Nematoda</taxon>
        <taxon>Chromadorea</taxon>
        <taxon>Rhabditida</taxon>
        <taxon>Rhabditina</taxon>
        <taxon>Rhabditomorpha</taxon>
        <taxon>Rhabditoidea</taxon>
        <taxon>Rhabditidae</taxon>
        <taxon>Peloderinae</taxon>
        <taxon>Caenorhabditis</taxon>
    </lineage>
</organism>
<dbReference type="Proteomes" id="UP000001940">
    <property type="component" value="Chromosome II"/>
</dbReference>
<evidence type="ECO:0000259" key="5">
    <source>
        <dbReference type="PROSITE" id="PS50041"/>
    </source>
</evidence>